<dbReference type="EMBL" id="NBTZ01000065">
    <property type="protein sequence ID" value="OTP74320.1"/>
    <property type="molecule type" value="Genomic_DNA"/>
</dbReference>
<proteinExistence type="predicted"/>
<protein>
    <submittedName>
        <fullName evidence="1">Uncharacterized protein</fullName>
    </submittedName>
</protein>
<evidence type="ECO:0000313" key="2">
    <source>
        <dbReference type="Proteomes" id="UP000195221"/>
    </source>
</evidence>
<gene>
    <name evidence="1" type="ORF">PAMC26577_15975</name>
</gene>
<accession>A0A242MSG3</accession>
<dbReference type="Proteomes" id="UP000195221">
    <property type="component" value="Unassembled WGS sequence"/>
</dbReference>
<sequence length="51" mass="5879">MSNVNVWLKNPLSQKYATVYPSLEYAYLGDPRNWLVHYIDIETGAMIATKC</sequence>
<name>A0A242MSG3_CABSO</name>
<evidence type="ECO:0000313" key="1">
    <source>
        <dbReference type="EMBL" id="OTP74320.1"/>
    </source>
</evidence>
<reference evidence="1 2" key="1">
    <citation type="submission" date="2017-03" db="EMBL/GenBank/DDBJ databases">
        <title>Genome analysis of strain PAMC 26577.</title>
        <authorList>
            <person name="Oh H.-M."/>
            <person name="Yang J.-A."/>
        </authorList>
    </citation>
    <scope>NUCLEOTIDE SEQUENCE [LARGE SCALE GENOMIC DNA]</scope>
    <source>
        <strain evidence="1 2">PAMC 26577</strain>
    </source>
</reference>
<comment type="caution">
    <text evidence="1">The sequence shown here is derived from an EMBL/GenBank/DDBJ whole genome shotgun (WGS) entry which is preliminary data.</text>
</comment>
<dbReference type="AlphaFoldDB" id="A0A242MSG3"/>
<organism evidence="1 2">
    <name type="scientific">Caballeronia sordidicola</name>
    <name type="common">Burkholderia sordidicola</name>
    <dbReference type="NCBI Taxonomy" id="196367"/>
    <lineage>
        <taxon>Bacteria</taxon>
        <taxon>Pseudomonadati</taxon>
        <taxon>Pseudomonadota</taxon>
        <taxon>Betaproteobacteria</taxon>
        <taxon>Burkholderiales</taxon>
        <taxon>Burkholderiaceae</taxon>
        <taxon>Caballeronia</taxon>
    </lineage>
</organism>